<evidence type="ECO:0000313" key="1">
    <source>
        <dbReference type="EMBL" id="EMF26924.1"/>
    </source>
</evidence>
<proteinExistence type="predicted"/>
<dbReference type="Proteomes" id="UP000011732">
    <property type="component" value="Unassembled WGS sequence"/>
</dbReference>
<dbReference type="RefSeq" id="WP_006134208.1">
    <property type="nucleotide sequence ID" value="NZ_AOHP01000089.1"/>
</dbReference>
<name>M3BSN4_STREZ</name>
<dbReference type="PANTHER" id="PTHR34613:SF1">
    <property type="entry name" value="SLL6017 PROTEIN"/>
    <property type="match status" value="1"/>
</dbReference>
<dbReference type="EMBL" id="AOHP01000089">
    <property type="protein sequence ID" value="EMF26924.1"/>
    <property type="molecule type" value="Genomic_DNA"/>
</dbReference>
<evidence type="ECO:0008006" key="3">
    <source>
        <dbReference type="Google" id="ProtNLM"/>
    </source>
</evidence>
<dbReference type="PANTHER" id="PTHR34613">
    <property type="entry name" value="SLL0800 PROTEIN"/>
    <property type="match status" value="1"/>
</dbReference>
<keyword evidence="2" id="KW-1185">Reference proteome</keyword>
<evidence type="ECO:0000313" key="2">
    <source>
        <dbReference type="Proteomes" id="UP000011732"/>
    </source>
</evidence>
<organism evidence="1 2">
    <name type="scientific">Streptomyces gancidicus BKS 13-15</name>
    <dbReference type="NCBI Taxonomy" id="1284664"/>
    <lineage>
        <taxon>Bacteria</taxon>
        <taxon>Bacillati</taxon>
        <taxon>Actinomycetota</taxon>
        <taxon>Actinomycetes</taxon>
        <taxon>Kitasatosporales</taxon>
        <taxon>Streptomycetaceae</taxon>
        <taxon>Streptomyces</taxon>
        <taxon>Streptomyces pseudogriseolus group</taxon>
    </lineage>
</organism>
<dbReference type="PATRIC" id="fig|1284664.3.peg.4273"/>
<protein>
    <recommendedName>
        <fullName evidence="3">Transposase (putative) YhgA-like domain-containing protein</fullName>
    </recommendedName>
</protein>
<accession>M3BSN4</accession>
<gene>
    <name evidence="1" type="ORF">H114_21313</name>
</gene>
<comment type="caution">
    <text evidence="1">The sequence shown here is derived from an EMBL/GenBank/DDBJ whole genome shotgun (WGS) entry which is preliminary data.</text>
</comment>
<reference evidence="1 2" key="1">
    <citation type="journal article" date="2013" name="Genome Announc.">
        <title>Draft Genome Sequence of Streptomyces gancidicus Strain BKS 13-15.</title>
        <authorList>
            <person name="Kumar S."/>
            <person name="Kaur N."/>
            <person name="Singh N.K."/>
            <person name="Raghava G.P."/>
            <person name="Mayilraj S."/>
        </authorList>
    </citation>
    <scope>NUCLEOTIDE SEQUENCE [LARGE SCALE GENOMIC DNA]</scope>
    <source>
        <strain evidence="1 2">BKS 13-15</strain>
    </source>
</reference>
<sequence>MVSPPHEAMHRIFQHDPGLFSRVSRFLGVDIPAPVKATALPTDLTETNPVERRVDTLLRLETADQGSFILAVEAQGKKHPDKPASWAYYTAYLWTKYRLPTALLVVCQDPATARWAQQPVSCGPPQLPTLTVQPLVAGPHNMPVITDPEEARADLVLASLAAITHAAEPDVDVILKALSTALRDAPEDVAKPLIEFTAQGLGKRPAKNLWRNLVAVDLSFYTSYLAEEVRAEVRKEVRAEVRQEVRAEVRQEVRAEVRQEVRAEVRQEVQAEVRDEALTQGEARRAAADVLAVLAERGLPVSDAVREVIDGCDDPETLSRWLRRAVTASTAEEVVTGA</sequence>
<dbReference type="AlphaFoldDB" id="M3BSN4"/>